<dbReference type="GO" id="GO:0006310">
    <property type="term" value="P:DNA recombination"/>
    <property type="evidence" value="ECO:0007669"/>
    <property type="project" value="InterPro"/>
</dbReference>
<dbReference type="InterPro" id="IPR036614">
    <property type="entry name" value="RusA-like_sf"/>
</dbReference>
<accession>A0A484U306</accession>
<dbReference type="AlphaFoldDB" id="A0A484U306"/>
<organism evidence="1">
    <name type="scientific">plant metagenome</name>
    <dbReference type="NCBI Taxonomy" id="1297885"/>
    <lineage>
        <taxon>unclassified sequences</taxon>
        <taxon>metagenomes</taxon>
        <taxon>organismal metagenomes</taxon>
    </lineage>
</organism>
<dbReference type="InterPro" id="IPR008822">
    <property type="entry name" value="Endonuclease_RusA-like"/>
</dbReference>
<gene>
    <name evidence="1" type="ORF">RAN3_2524</name>
</gene>
<dbReference type="EMBL" id="CAADIO010000004">
    <property type="protein sequence ID" value="VFR81133.1"/>
    <property type="molecule type" value="Genomic_DNA"/>
</dbReference>
<dbReference type="GO" id="GO:0000287">
    <property type="term" value="F:magnesium ion binding"/>
    <property type="evidence" value="ECO:0007669"/>
    <property type="project" value="InterPro"/>
</dbReference>
<reference evidence="1" key="1">
    <citation type="submission" date="2019-03" db="EMBL/GenBank/DDBJ databases">
        <authorList>
            <person name="Danneels B."/>
        </authorList>
    </citation>
    <scope>NUCLEOTIDE SEQUENCE</scope>
</reference>
<dbReference type="GO" id="GO:0006281">
    <property type="term" value="P:DNA repair"/>
    <property type="evidence" value="ECO:0007669"/>
    <property type="project" value="InterPro"/>
</dbReference>
<sequence>MAITRHYTPEKTVAYESLIRCAGAQAMDGHPPFTGPVRMEIDIVCPVPPSWSKVRQRRALAGEILPTVKPDGDNVEKAVKDGINGVVYRDDVQVVRDSKGKVYGEVPAVHVVITELQGVESAQGAKRHA</sequence>
<proteinExistence type="predicted"/>
<dbReference type="Pfam" id="PF05866">
    <property type="entry name" value="RusA"/>
    <property type="match status" value="1"/>
</dbReference>
<dbReference type="SUPFAM" id="SSF103084">
    <property type="entry name" value="Holliday junction resolvase RusA"/>
    <property type="match status" value="1"/>
</dbReference>
<protein>
    <submittedName>
        <fullName evidence="1">Phage Holliday junction resolvase</fullName>
    </submittedName>
</protein>
<name>A0A484U306_9ZZZZ</name>
<evidence type="ECO:0000313" key="1">
    <source>
        <dbReference type="EMBL" id="VFR81133.1"/>
    </source>
</evidence>
<dbReference type="Gene3D" id="3.30.1330.70">
    <property type="entry name" value="Holliday junction resolvase RusA"/>
    <property type="match status" value="1"/>
</dbReference>